<keyword evidence="2" id="KW-1185">Reference proteome</keyword>
<dbReference type="Gene3D" id="3.60.10.10">
    <property type="entry name" value="Endonuclease/exonuclease/phosphatase"/>
    <property type="match status" value="1"/>
</dbReference>
<accession>A0AAD6U1J9</accession>
<evidence type="ECO:0000313" key="1">
    <source>
        <dbReference type="EMBL" id="KAJ7086893.1"/>
    </source>
</evidence>
<dbReference type="InterPro" id="IPR036691">
    <property type="entry name" value="Endo/exonu/phosph_ase_sf"/>
</dbReference>
<name>A0AAD6U1J9_9AGAR</name>
<reference evidence="1" key="1">
    <citation type="submission" date="2023-03" db="EMBL/GenBank/DDBJ databases">
        <title>Massive genome expansion in bonnet fungi (Mycena s.s.) driven by repeated elements and novel gene families across ecological guilds.</title>
        <authorList>
            <consortium name="Lawrence Berkeley National Laboratory"/>
            <person name="Harder C.B."/>
            <person name="Miyauchi S."/>
            <person name="Viragh M."/>
            <person name="Kuo A."/>
            <person name="Thoen E."/>
            <person name="Andreopoulos B."/>
            <person name="Lu D."/>
            <person name="Skrede I."/>
            <person name="Drula E."/>
            <person name="Henrissat B."/>
            <person name="Morin E."/>
            <person name="Kohler A."/>
            <person name="Barry K."/>
            <person name="LaButti K."/>
            <person name="Morin E."/>
            <person name="Salamov A."/>
            <person name="Lipzen A."/>
            <person name="Mereny Z."/>
            <person name="Hegedus B."/>
            <person name="Baldrian P."/>
            <person name="Stursova M."/>
            <person name="Weitz H."/>
            <person name="Taylor A."/>
            <person name="Grigoriev I.V."/>
            <person name="Nagy L.G."/>
            <person name="Martin F."/>
            <person name="Kauserud H."/>
        </authorList>
    </citation>
    <scope>NUCLEOTIDE SEQUENCE</scope>
    <source>
        <strain evidence="1">CBHHK173m</strain>
    </source>
</reference>
<dbReference type="Proteomes" id="UP001222325">
    <property type="component" value="Unassembled WGS sequence"/>
</dbReference>
<dbReference type="InterPro" id="IPR036397">
    <property type="entry name" value="RNaseH_sf"/>
</dbReference>
<comment type="caution">
    <text evidence="1">The sequence shown here is derived from an EMBL/GenBank/DDBJ whole genome shotgun (WGS) entry which is preliminary data.</text>
</comment>
<dbReference type="Gene3D" id="3.30.420.10">
    <property type="entry name" value="Ribonuclease H-like superfamily/Ribonuclease H"/>
    <property type="match status" value="1"/>
</dbReference>
<evidence type="ECO:0008006" key="3">
    <source>
        <dbReference type="Google" id="ProtNLM"/>
    </source>
</evidence>
<organism evidence="1 2">
    <name type="scientific">Mycena belliarum</name>
    <dbReference type="NCBI Taxonomy" id="1033014"/>
    <lineage>
        <taxon>Eukaryota</taxon>
        <taxon>Fungi</taxon>
        <taxon>Dikarya</taxon>
        <taxon>Basidiomycota</taxon>
        <taxon>Agaricomycotina</taxon>
        <taxon>Agaricomycetes</taxon>
        <taxon>Agaricomycetidae</taxon>
        <taxon>Agaricales</taxon>
        <taxon>Marasmiineae</taxon>
        <taxon>Mycenaceae</taxon>
        <taxon>Mycena</taxon>
    </lineage>
</organism>
<evidence type="ECO:0000313" key="2">
    <source>
        <dbReference type="Proteomes" id="UP001222325"/>
    </source>
</evidence>
<sequence length="992" mass="110985">MSANKAFWDELTRLWLEEDLPVPDMTLGDHNIVEEPIDRLPHRKDPDGATEALARFKRVLEMKDGWRNTSPDVKAYTYTHPSGSHSRVDRILVSPKLFKMCRKWDITDVPVTTDHRMVSVDICAPGAPYIGKGRFQIPEYLHRDKEFIDFAIKTGITVHPEGGAPNDGSTLQKRFKRYKDGLQEFAQKRAKENTGALEQKKIKLQTERDKILNEGNDPDGPPKEAAAKAAELQKGIVKILTLQRDKRKTRTKVRFHTELDNITRYSVQTVKDKKPRDTAHILRRSDVTPPISCTRSDEMAELARNYHNDLQQDASAANPVAKARNIDAALASMPALPASLDMSALEKDLTEVDVHMAMRESASGVAAGVNGIKTELWIKLDEIFQTDSQSEPDPHKPKLIFDVNGMPEDVVKKLLQVQREFIWAGAKSSPIMSLKSLAEQDPAKRSKWSYFGNKLLAKNDKQGSRVQPQSHQSFLLQNWSPKTNRLPTFLREMIKSSKKYGVEFDSLHPSRELCNRLPLFHHFGEDPAKRQINNSAACKCLRKKHGVTTVGEGIDVMSRLTLGTHRPVAGCICPPCIEDRLERGCRNPHKCAATVRERLNQILPKWDPRRVVDAVEERAEQEGVFRPPKSTRSPTEGIRIFTSLSPNTDEAGEGPEPVPLDFPGVGPIKVAIGSYCTRPGQADAQSGAGIWFTEGSPANTALKIASEQPQSKAHAEILAALYSIQVAPKNRKLHISPKSNGIASAMIKNLSKWEDNGWIGVPGRGPLRALAAGLRARTAKTTFHSPTSSNDAPISRAQALAKGSLQNNETHSPFLKIQPAAQLRGAKLATMTQAIAYRGIKESRTVPSRKATEENVKLIQESSATLFKRIPTPAKIWASIRHPDLSRRVKNFLWKSIHGAHRVGKFWKHIPGYEERAMCSLCNVEESLDHILIDCQSPARAQVWDFVRKAWQMKFGQLPPLSMGWILGCCNAPFEKEMRTLTRQYNEVGRPK</sequence>
<gene>
    <name evidence="1" type="ORF">B0H15DRAFT_801514</name>
</gene>
<dbReference type="AlphaFoldDB" id="A0AAD6U1J9"/>
<proteinExistence type="predicted"/>
<dbReference type="SUPFAM" id="SSF56219">
    <property type="entry name" value="DNase I-like"/>
    <property type="match status" value="1"/>
</dbReference>
<dbReference type="GO" id="GO:0003676">
    <property type="term" value="F:nucleic acid binding"/>
    <property type="evidence" value="ECO:0007669"/>
    <property type="project" value="InterPro"/>
</dbReference>
<dbReference type="EMBL" id="JARJCN010000030">
    <property type="protein sequence ID" value="KAJ7086893.1"/>
    <property type="molecule type" value="Genomic_DNA"/>
</dbReference>
<protein>
    <recommendedName>
        <fullName evidence="3">Reverse transcriptase zinc-binding domain-containing protein</fullName>
    </recommendedName>
</protein>